<organism evidence="1 2">
    <name type="scientific">Blepharisma stoltei</name>
    <dbReference type="NCBI Taxonomy" id="1481888"/>
    <lineage>
        <taxon>Eukaryota</taxon>
        <taxon>Sar</taxon>
        <taxon>Alveolata</taxon>
        <taxon>Ciliophora</taxon>
        <taxon>Postciliodesmatophora</taxon>
        <taxon>Heterotrichea</taxon>
        <taxon>Heterotrichida</taxon>
        <taxon>Blepharismidae</taxon>
        <taxon>Blepharisma</taxon>
    </lineage>
</organism>
<comment type="caution">
    <text evidence="1">The sequence shown here is derived from an EMBL/GenBank/DDBJ whole genome shotgun (WGS) entry which is preliminary data.</text>
</comment>
<dbReference type="AlphaFoldDB" id="A0AAU9K8T9"/>
<reference evidence="1" key="1">
    <citation type="submission" date="2021-09" db="EMBL/GenBank/DDBJ databases">
        <authorList>
            <consortium name="AG Swart"/>
            <person name="Singh M."/>
            <person name="Singh A."/>
            <person name="Seah K."/>
            <person name="Emmerich C."/>
        </authorList>
    </citation>
    <scope>NUCLEOTIDE SEQUENCE</scope>
    <source>
        <strain evidence="1">ATCC30299</strain>
    </source>
</reference>
<dbReference type="EMBL" id="CAJZBQ010000064">
    <property type="protein sequence ID" value="CAG9336145.1"/>
    <property type="molecule type" value="Genomic_DNA"/>
</dbReference>
<keyword evidence="2" id="KW-1185">Reference proteome</keyword>
<proteinExistence type="predicted"/>
<accession>A0AAU9K8T9</accession>
<evidence type="ECO:0000313" key="2">
    <source>
        <dbReference type="Proteomes" id="UP001162131"/>
    </source>
</evidence>
<sequence>MRIWIYPMKARLKMIKPRDELLSKNNILMHIKFITPIIKEQSILGSVATKYIIASFLWMKKLDEIISP</sequence>
<evidence type="ECO:0000313" key="1">
    <source>
        <dbReference type="EMBL" id="CAG9336145.1"/>
    </source>
</evidence>
<dbReference type="Proteomes" id="UP001162131">
    <property type="component" value="Unassembled WGS sequence"/>
</dbReference>
<protein>
    <submittedName>
        <fullName evidence="1">Uncharacterized protein</fullName>
    </submittedName>
</protein>
<name>A0AAU9K8T9_9CILI</name>
<gene>
    <name evidence="1" type="ORF">BSTOLATCC_MIC66032</name>
</gene>